<dbReference type="EMBL" id="CP003923">
    <property type="protein sequence ID" value="AIC96073.1"/>
    <property type="molecule type" value="Genomic_DNA"/>
</dbReference>
<comment type="subcellular location">
    <subcellularLocation>
        <location evidence="1">Cytoplasm</location>
    </subcellularLocation>
</comment>
<sequence>MSIRMLIVDDEPVICQGLVQTIPWESLGVQEVDMAFNGKQALEKLADQSFDLILTDISMPEMDGLALAEHIVHEKPDTKMIIISGFDHFDYARQALRLGIEDYLLKPVDVDELMALVKRVRNKIVAHKERKNSLLQDWMAEQLRHRLFHSPLSERIKEKHAPWTGRYRLLISEVSGYAYLQNTFSSEAFEGVQEDVRHVVEKTCRAYGMKHVSLFGHENELLTLVYNEHSDMLDDSKLREIWGDIIEQSPYPIQTISSSVGQSLSECYDHYQEGLILLDNVRGKGSGLFIESQQCFKETVDWKGLSHRLLESLLKGDESKLEACIHQVVAELLEKEKTFSQMVERCRSLEVALKQKLQERFPAKSFDRVALRLQEELELRKWNTSNVIEQLFLCDLIHLLGELKEDGQNNWMIEKMKRYIHKHYQHDLRAAEVAERHFITPNYFSMLFKKETGQSFSEYVNGLRIQKSVELLLNTSNKVFEIAEYVGYKEYKYFVQVFKKQVGFTPTQYRRMNAAQESREKQIES</sequence>
<feature type="modified residue" description="4-aspartylphosphate" evidence="8">
    <location>
        <position position="56"/>
    </location>
</feature>
<dbReference type="Gene3D" id="1.10.10.60">
    <property type="entry name" value="Homeodomain-like"/>
    <property type="match status" value="2"/>
</dbReference>
<evidence type="ECO:0000256" key="7">
    <source>
        <dbReference type="ARBA" id="ARBA00023163"/>
    </source>
</evidence>
<dbReference type="InterPro" id="IPR011006">
    <property type="entry name" value="CheY-like_superfamily"/>
</dbReference>
<reference evidence="12 13" key="1">
    <citation type="journal article" date="2014" name="Gene">
        <title>A comparative genomic analysis of the alkalitolerant soil bacterium Bacillus lehensis G1.</title>
        <authorList>
            <person name="Noor Y.M."/>
            <person name="Samsulrizal N.H."/>
            <person name="Jema'on N.A."/>
            <person name="Low K.O."/>
            <person name="Ramli A.N."/>
            <person name="Alias N.I."/>
            <person name="Damis S.I."/>
            <person name="Fuzi S.F."/>
            <person name="Isa M.N."/>
            <person name="Murad A.M."/>
            <person name="Raih M.F."/>
            <person name="Bakar F.D."/>
            <person name="Najimudin N."/>
            <person name="Mahadi N.M."/>
            <person name="Illias R.M."/>
        </authorList>
    </citation>
    <scope>NUCLEOTIDE SEQUENCE [LARGE SCALE GENOMIC DNA]</scope>
    <source>
        <strain evidence="12 13">G1</strain>
    </source>
</reference>
<dbReference type="GO" id="GO:0005737">
    <property type="term" value="C:cytoplasm"/>
    <property type="evidence" value="ECO:0007669"/>
    <property type="project" value="UniProtKB-SubCell"/>
</dbReference>
<gene>
    <name evidence="12" type="ORF">BleG1_3526</name>
</gene>
<dbReference type="InterPro" id="IPR020449">
    <property type="entry name" value="Tscrpt_reg_AraC-type_HTH"/>
</dbReference>
<dbReference type="PROSITE" id="PS50110">
    <property type="entry name" value="RESPONSE_REGULATORY"/>
    <property type="match status" value="1"/>
</dbReference>
<dbReference type="InterPro" id="IPR018060">
    <property type="entry name" value="HTH_AraC"/>
</dbReference>
<dbReference type="AlphaFoldDB" id="A0A060M6B3"/>
<dbReference type="GO" id="GO:0043565">
    <property type="term" value="F:sequence-specific DNA binding"/>
    <property type="evidence" value="ECO:0007669"/>
    <property type="project" value="InterPro"/>
</dbReference>
<dbReference type="InterPro" id="IPR001789">
    <property type="entry name" value="Sig_transdc_resp-reg_receiver"/>
</dbReference>
<dbReference type="PATRIC" id="fig|1246626.3.peg.3515"/>
<keyword evidence="4" id="KW-0902">Two-component regulatory system</keyword>
<proteinExistence type="predicted"/>
<feature type="domain" description="Response regulatory" evidence="11">
    <location>
        <begin position="4"/>
        <end position="121"/>
    </location>
</feature>
<dbReference type="HOGENOM" id="CLU_000445_5_0_9"/>
<dbReference type="STRING" id="1246626.BleG1_3526"/>
<keyword evidence="7" id="KW-0804">Transcription</keyword>
<feature type="coiled-coil region" evidence="9">
    <location>
        <begin position="110"/>
        <end position="137"/>
    </location>
</feature>
<evidence type="ECO:0000313" key="13">
    <source>
        <dbReference type="Proteomes" id="UP000027142"/>
    </source>
</evidence>
<dbReference type="PANTHER" id="PTHR42713">
    <property type="entry name" value="HISTIDINE KINASE-RELATED"/>
    <property type="match status" value="1"/>
</dbReference>
<evidence type="ECO:0000256" key="5">
    <source>
        <dbReference type="ARBA" id="ARBA00023015"/>
    </source>
</evidence>
<evidence type="ECO:0000256" key="9">
    <source>
        <dbReference type="SAM" id="Coils"/>
    </source>
</evidence>
<dbReference type="GO" id="GO:0000160">
    <property type="term" value="P:phosphorelay signal transduction system"/>
    <property type="evidence" value="ECO:0007669"/>
    <property type="project" value="UniProtKB-KW"/>
</dbReference>
<evidence type="ECO:0000259" key="11">
    <source>
        <dbReference type="PROSITE" id="PS50110"/>
    </source>
</evidence>
<feature type="domain" description="HTH araC/xylS-type" evidence="10">
    <location>
        <begin position="414"/>
        <end position="512"/>
    </location>
</feature>
<dbReference type="eggNOG" id="COG4753">
    <property type="taxonomic scope" value="Bacteria"/>
</dbReference>
<keyword evidence="5" id="KW-0805">Transcription regulation</keyword>
<dbReference type="InterPro" id="IPR009057">
    <property type="entry name" value="Homeodomain-like_sf"/>
</dbReference>
<evidence type="ECO:0000313" key="12">
    <source>
        <dbReference type="EMBL" id="AIC96073.1"/>
    </source>
</evidence>
<keyword evidence="6" id="KW-0238">DNA-binding</keyword>
<dbReference type="PROSITE" id="PS00041">
    <property type="entry name" value="HTH_ARAC_FAMILY_1"/>
    <property type="match status" value="1"/>
</dbReference>
<dbReference type="SUPFAM" id="SSF52172">
    <property type="entry name" value="CheY-like"/>
    <property type="match status" value="1"/>
</dbReference>
<dbReference type="Proteomes" id="UP000027142">
    <property type="component" value="Chromosome"/>
</dbReference>
<dbReference type="OrthoDB" id="342399at2"/>
<keyword evidence="13" id="KW-1185">Reference proteome</keyword>
<evidence type="ECO:0000256" key="3">
    <source>
        <dbReference type="ARBA" id="ARBA00022553"/>
    </source>
</evidence>
<dbReference type="InterPro" id="IPR051552">
    <property type="entry name" value="HptR"/>
</dbReference>
<dbReference type="PRINTS" id="PR00032">
    <property type="entry name" value="HTHARAC"/>
</dbReference>
<dbReference type="eggNOG" id="COG2207">
    <property type="taxonomic scope" value="Bacteria"/>
</dbReference>
<keyword evidence="9" id="KW-0175">Coiled coil</keyword>
<dbReference type="Pfam" id="PF12833">
    <property type="entry name" value="HTH_18"/>
    <property type="match status" value="1"/>
</dbReference>
<dbReference type="Gene3D" id="3.40.50.2300">
    <property type="match status" value="1"/>
</dbReference>
<dbReference type="SMART" id="SM00342">
    <property type="entry name" value="HTH_ARAC"/>
    <property type="match status" value="1"/>
</dbReference>
<dbReference type="PROSITE" id="PS01124">
    <property type="entry name" value="HTH_ARAC_FAMILY_2"/>
    <property type="match status" value="1"/>
</dbReference>
<dbReference type="Pfam" id="PF00072">
    <property type="entry name" value="Response_reg"/>
    <property type="match status" value="1"/>
</dbReference>
<evidence type="ECO:0000256" key="8">
    <source>
        <dbReference type="PROSITE-ProRule" id="PRU00169"/>
    </source>
</evidence>
<dbReference type="GO" id="GO:0003700">
    <property type="term" value="F:DNA-binding transcription factor activity"/>
    <property type="evidence" value="ECO:0007669"/>
    <property type="project" value="InterPro"/>
</dbReference>
<dbReference type="CDD" id="cd17536">
    <property type="entry name" value="REC_YesN-like"/>
    <property type="match status" value="1"/>
</dbReference>
<evidence type="ECO:0000256" key="6">
    <source>
        <dbReference type="ARBA" id="ARBA00023125"/>
    </source>
</evidence>
<evidence type="ECO:0000256" key="1">
    <source>
        <dbReference type="ARBA" id="ARBA00004496"/>
    </source>
</evidence>
<dbReference type="KEGG" id="ble:BleG1_3526"/>
<dbReference type="SMART" id="SM00448">
    <property type="entry name" value="REC"/>
    <property type="match status" value="1"/>
</dbReference>
<evidence type="ECO:0000256" key="4">
    <source>
        <dbReference type="ARBA" id="ARBA00023012"/>
    </source>
</evidence>
<organism evidence="12 13">
    <name type="scientific">Shouchella lehensis G1</name>
    <dbReference type="NCBI Taxonomy" id="1246626"/>
    <lineage>
        <taxon>Bacteria</taxon>
        <taxon>Bacillati</taxon>
        <taxon>Bacillota</taxon>
        <taxon>Bacilli</taxon>
        <taxon>Bacillales</taxon>
        <taxon>Bacillaceae</taxon>
        <taxon>Shouchella</taxon>
    </lineage>
</organism>
<dbReference type="SUPFAM" id="SSF46689">
    <property type="entry name" value="Homeodomain-like"/>
    <property type="match status" value="2"/>
</dbReference>
<accession>A0A060M6B3</accession>
<dbReference type="RefSeq" id="WP_038483669.1">
    <property type="nucleotide sequence ID" value="NZ_CP003923.1"/>
</dbReference>
<protein>
    <submittedName>
        <fullName evidence="12">Transcriptional regulatory protein yesN</fullName>
    </submittedName>
</protein>
<keyword evidence="2" id="KW-0963">Cytoplasm</keyword>
<evidence type="ECO:0000256" key="2">
    <source>
        <dbReference type="ARBA" id="ARBA00022490"/>
    </source>
</evidence>
<name>A0A060M6B3_9BACI</name>
<dbReference type="PANTHER" id="PTHR42713:SF3">
    <property type="entry name" value="TRANSCRIPTIONAL REGULATORY PROTEIN HPTR"/>
    <property type="match status" value="1"/>
</dbReference>
<evidence type="ECO:0000259" key="10">
    <source>
        <dbReference type="PROSITE" id="PS01124"/>
    </source>
</evidence>
<keyword evidence="3 8" id="KW-0597">Phosphoprotein</keyword>
<dbReference type="InterPro" id="IPR018062">
    <property type="entry name" value="HTH_AraC-typ_CS"/>
</dbReference>